<evidence type="ECO:0000256" key="3">
    <source>
        <dbReference type="ARBA" id="ARBA00022490"/>
    </source>
</evidence>
<keyword evidence="5" id="KW-0560">Oxidoreductase</keyword>
<proteinExistence type="inferred from homology"/>
<organism evidence="12 13">
    <name type="scientific">Wolbachia pipientis</name>
    <dbReference type="NCBI Taxonomy" id="955"/>
    <lineage>
        <taxon>Bacteria</taxon>
        <taxon>Pseudomonadati</taxon>
        <taxon>Pseudomonadota</taxon>
        <taxon>Alphaproteobacteria</taxon>
        <taxon>Rickettsiales</taxon>
        <taxon>Anaplasmataceae</taxon>
        <taxon>Wolbachieae</taxon>
        <taxon>Wolbachia</taxon>
    </lineage>
</organism>
<evidence type="ECO:0000256" key="6">
    <source>
        <dbReference type="ARBA" id="ARBA00023157"/>
    </source>
</evidence>
<evidence type="ECO:0000259" key="11">
    <source>
        <dbReference type="PROSITE" id="PS51352"/>
    </source>
</evidence>
<dbReference type="InterPro" id="IPR013766">
    <property type="entry name" value="Thioredoxin_domain"/>
</dbReference>
<dbReference type="GO" id="GO:0033554">
    <property type="term" value="P:cellular response to stress"/>
    <property type="evidence" value="ECO:0007669"/>
    <property type="project" value="TreeGrafter"/>
</dbReference>
<keyword evidence="6" id="KW-1015">Disulfide bond</keyword>
<accession>A0A1E7QJJ0</accession>
<dbReference type="PANTHER" id="PTHR10681:SF128">
    <property type="entry name" value="THIOREDOXIN-DEPENDENT PEROXIDE REDUCTASE, MITOCHONDRIAL"/>
    <property type="match status" value="1"/>
</dbReference>
<dbReference type="RefSeq" id="WP_070065246.1">
    <property type="nucleotide sequence ID" value="NZ_MJMG01000009.1"/>
</dbReference>
<dbReference type="PANTHER" id="PTHR10681">
    <property type="entry name" value="THIOREDOXIN PEROXIDASE"/>
    <property type="match status" value="1"/>
</dbReference>
<sequence length="199" mass="22533">MNLIQKSAIDFTAPAVLSDGKINDKFCFSEYVKGKCAVLFFYPLNFTFVCPTEIISFNNKINDFAKRDTEVLGVSVDSKFSHHQWRKTSPHDGGIGKISYTLISDITKSISKEYGVLHDESFALRATFIIDDKFVVRHQSINDLPLGRNIEEYIRIIDAIKHNEEFSEVCPAGWRKGKQAMQASDEGVADYLNSHSEEL</sequence>
<comment type="function">
    <text evidence="9">Thiol-specific peroxidase that catalyzes the reduction of hydrogen peroxide and organic hydroperoxides to water and alcohols, respectively. Plays a role in cell protection against oxidative stress by detoxifying peroxides.</text>
</comment>
<dbReference type="Proteomes" id="UP000175679">
    <property type="component" value="Unassembled WGS sequence"/>
</dbReference>
<dbReference type="GO" id="GO:0006979">
    <property type="term" value="P:response to oxidative stress"/>
    <property type="evidence" value="ECO:0007669"/>
    <property type="project" value="TreeGrafter"/>
</dbReference>
<gene>
    <name evidence="12" type="ORF">BIY23_03725</name>
</gene>
<dbReference type="InterPro" id="IPR019479">
    <property type="entry name" value="Peroxiredoxin_C"/>
</dbReference>
<dbReference type="GO" id="GO:0008379">
    <property type="term" value="F:thioredoxin peroxidase activity"/>
    <property type="evidence" value="ECO:0007669"/>
    <property type="project" value="TreeGrafter"/>
</dbReference>
<comment type="similarity">
    <text evidence="2">Belongs to the peroxiredoxin family. AhpC/Prx1 subfamily.</text>
</comment>
<comment type="subcellular location">
    <subcellularLocation>
        <location evidence="1">Cytoplasm</location>
    </subcellularLocation>
</comment>
<dbReference type="InterPro" id="IPR036249">
    <property type="entry name" value="Thioredoxin-like_sf"/>
</dbReference>
<dbReference type="GO" id="GO:0045454">
    <property type="term" value="P:cell redox homeostasis"/>
    <property type="evidence" value="ECO:0007669"/>
    <property type="project" value="TreeGrafter"/>
</dbReference>
<evidence type="ECO:0000256" key="8">
    <source>
        <dbReference type="ARBA" id="ARBA00032824"/>
    </source>
</evidence>
<dbReference type="EMBL" id="MJMG01000009">
    <property type="protein sequence ID" value="OEY86506.1"/>
    <property type="molecule type" value="Genomic_DNA"/>
</dbReference>
<feature type="domain" description="Thioredoxin" evidence="11">
    <location>
        <begin position="2"/>
        <end position="162"/>
    </location>
</feature>
<dbReference type="AlphaFoldDB" id="A0A1E7QJJ0"/>
<dbReference type="InterPro" id="IPR024706">
    <property type="entry name" value="Peroxiredoxin_AhpC-typ"/>
</dbReference>
<dbReference type="Gene3D" id="3.40.30.10">
    <property type="entry name" value="Glutaredoxin"/>
    <property type="match status" value="1"/>
</dbReference>
<dbReference type="PIRSF" id="PIRSF000239">
    <property type="entry name" value="AHPC"/>
    <property type="match status" value="1"/>
</dbReference>
<dbReference type="GO" id="GO:0005829">
    <property type="term" value="C:cytosol"/>
    <property type="evidence" value="ECO:0007669"/>
    <property type="project" value="TreeGrafter"/>
</dbReference>
<evidence type="ECO:0000256" key="5">
    <source>
        <dbReference type="ARBA" id="ARBA00023002"/>
    </source>
</evidence>
<keyword evidence="4" id="KW-0575">Peroxidase</keyword>
<dbReference type="FunFam" id="3.40.30.10:FF:000002">
    <property type="entry name" value="Alkyl hydroperoxide reductase C"/>
    <property type="match status" value="1"/>
</dbReference>
<evidence type="ECO:0000256" key="1">
    <source>
        <dbReference type="ARBA" id="ARBA00004496"/>
    </source>
</evidence>
<evidence type="ECO:0000256" key="10">
    <source>
        <dbReference type="PIRSR" id="PIRSR000239-1"/>
    </source>
</evidence>
<keyword evidence="7" id="KW-0676">Redox-active center</keyword>
<evidence type="ECO:0000313" key="12">
    <source>
        <dbReference type="EMBL" id="OEY86506.1"/>
    </source>
</evidence>
<dbReference type="GO" id="GO:0042744">
    <property type="term" value="P:hydrogen peroxide catabolic process"/>
    <property type="evidence" value="ECO:0007669"/>
    <property type="project" value="TreeGrafter"/>
</dbReference>
<protein>
    <recommendedName>
        <fullName evidence="8">Thioredoxin peroxidase</fullName>
    </recommendedName>
</protein>
<reference evidence="12 13" key="1">
    <citation type="submission" date="2016-09" db="EMBL/GenBank/DDBJ databases">
        <title>Genomic evidence for plant-parasitic nematodes as the earliest Wolbachia hosts.</title>
        <authorList>
            <person name="Brown A.M."/>
            <person name="Wasala S.K."/>
            <person name="Howe D.K."/>
            <person name="Peetz A.B."/>
            <person name="Zasada I.A."/>
            <person name="Denver D.R."/>
        </authorList>
    </citation>
    <scope>NUCLEOTIDE SEQUENCE [LARGE SCALE GENOMIC DNA]</scope>
    <source>
        <strain evidence="13">wPpe</strain>
    </source>
</reference>
<feature type="active site" description="Cysteine sulfenic acid (-SOH) intermediate; for peroxidase activity" evidence="10">
    <location>
        <position position="50"/>
    </location>
</feature>
<comment type="caution">
    <text evidence="12">The sequence shown here is derived from an EMBL/GenBank/DDBJ whole genome shotgun (WGS) entry which is preliminary data.</text>
</comment>
<dbReference type="SUPFAM" id="SSF52833">
    <property type="entry name" value="Thioredoxin-like"/>
    <property type="match status" value="1"/>
</dbReference>
<dbReference type="InterPro" id="IPR050217">
    <property type="entry name" value="Peroxiredoxin"/>
</dbReference>
<dbReference type="OrthoDB" id="9812811at2"/>
<keyword evidence="13" id="KW-1185">Reference proteome</keyword>
<evidence type="ECO:0000256" key="4">
    <source>
        <dbReference type="ARBA" id="ARBA00022559"/>
    </source>
</evidence>
<dbReference type="Pfam" id="PF00578">
    <property type="entry name" value="AhpC-TSA"/>
    <property type="match status" value="1"/>
</dbReference>
<dbReference type="PROSITE" id="PS51352">
    <property type="entry name" value="THIOREDOXIN_2"/>
    <property type="match status" value="1"/>
</dbReference>
<dbReference type="Pfam" id="PF10417">
    <property type="entry name" value="1-cysPrx_C"/>
    <property type="match status" value="1"/>
</dbReference>
<dbReference type="InterPro" id="IPR000866">
    <property type="entry name" value="AhpC/TSA"/>
</dbReference>
<evidence type="ECO:0000256" key="7">
    <source>
        <dbReference type="ARBA" id="ARBA00023284"/>
    </source>
</evidence>
<evidence type="ECO:0000256" key="2">
    <source>
        <dbReference type="ARBA" id="ARBA00009796"/>
    </source>
</evidence>
<keyword evidence="3" id="KW-0963">Cytoplasm</keyword>
<dbReference type="CDD" id="cd03015">
    <property type="entry name" value="PRX_Typ2cys"/>
    <property type="match status" value="1"/>
</dbReference>
<evidence type="ECO:0000256" key="9">
    <source>
        <dbReference type="ARBA" id="ARBA00037420"/>
    </source>
</evidence>
<name>A0A1E7QJJ0_WOLPI</name>
<evidence type="ECO:0000313" key="13">
    <source>
        <dbReference type="Proteomes" id="UP000175679"/>
    </source>
</evidence>